<accession>A0ACB9RPN9</accession>
<reference evidence="2" key="1">
    <citation type="journal article" date="2023" name="Front. Plant Sci.">
        <title>Chromosomal-level genome assembly of Melastoma candidum provides insights into trichome evolution.</title>
        <authorList>
            <person name="Zhong Y."/>
            <person name="Wu W."/>
            <person name="Sun C."/>
            <person name="Zou P."/>
            <person name="Liu Y."/>
            <person name="Dai S."/>
            <person name="Zhou R."/>
        </authorList>
    </citation>
    <scope>NUCLEOTIDE SEQUENCE [LARGE SCALE GENOMIC DNA]</scope>
</reference>
<organism evidence="1 2">
    <name type="scientific">Melastoma candidum</name>
    <dbReference type="NCBI Taxonomy" id="119954"/>
    <lineage>
        <taxon>Eukaryota</taxon>
        <taxon>Viridiplantae</taxon>
        <taxon>Streptophyta</taxon>
        <taxon>Embryophyta</taxon>
        <taxon>Tracheophyta</taxon>
        <taxon>Spermatophyta</taxon>
        <taxon>Magnoliopsida</taxon>
        <taxon>eudicotyledons</taxon>
        <taxon>Gunneridae</taxon>
        <taxon>Pentapetalae</taxon>
        <taxon>rosids</taxon>
        <taxon>malvids</taxon>
        <taxon>Myrtales</taxon>
        <taxon>Melastomataceae</taxon>
        <taxon>Melastomatoideae</taxon>
        <taxon>Melastomateae</taxon>
        <taxon>Melastoma</taxon>
    </lineage>
</organism>
<name>A0ACB9RPN9_9MYRT</name>
<keyword evidence="2" id="KW-1185">Reference proteome</keyword>
<comment type="caution">
    <text evidence="1">The sequence shown here is derived from an EMBL/GenBank/DDBJ whole genome shotgun (WGS) entry which is preliminary data.</text>
</comment>
<dbReference type="Proteomes" id="UP001057402">
    <property type="component" value="Chromosome 3"/>
</dbReference>
<evidence type="ECO:0000313" key="2">
    <source>
        <dbReference type="Proteomes" id="UP001057402"/>
    </source>
</evidence>
<evidence type="ECO:0000313" key="1">
    <source>
        <dbReference type="EMBL" id="KAI4380849.1"/>
    </source>
</evidence>
<sequence length="513" mass="57233">MKQQLGLRHSSPYSTMRSCELPPSRLLSFLDVEICEEGDGNQDVQVMKELREATVKGSVADLLDILGRDSDVLDRSAGSLRDSPLHVASLLGHSEFVSRLLALKPELAKESNLHGSLPLHLTAAKGYLGVAKDLLAACPEACLVWDHDGRTPLHLAAIKGRADVVSEMARVSPESTRVLTKDGESVLHLCVRHNKLEALKVLVECIGWSDGFLNWRDRDGSSALHLSVARKQLEIVRFFICRTAIDVNERNARGFTPLETLFCGPRDLRDMEIKSLLEGAEAIRAQRKDEITEAARLEDDTIPRDKISSISRRPTLNKPKHKHTDWLGRRRSALMVVASLIATVAFQGTLSPPGGYWQDDYTAKNSTDKSHHAGMAVMATTLPEAYAQFMIFNTLAFLSSLSIILLLISGLPLKRRRWMWTQMVITWIALTALTVTYFLAWIHMTPKDKSGVPNIVIGVSVVLWFCMMGLVFLGNTVRMVRYILRKLGYIEEKAEVEEETLGNALNDENDDDL</sequence>
<gene>
    <name evidence="1" type="ORF">MLD38_006990</name>
</gene>
<dbReference type="EMBL" id="CM042882">
    <property type="protein sequence ID" value="KAI4380849.1"/>
    <property type="molecule type" value="Genomic_DNA"/>
</dbReference>
<proteinExistence type="predicted"/>
<protein>
    <submittedName>
        <fullName evidence="1">Uncharacterized protein</fullName>
    </submittedName>
</protein>